<proteinExistence type="predicted"/>
<evidence type="ECO:0000256" key="1">
    <source>
        <dbReference type="SAM" id="Phobius"/>
    </source>
</evidence>
<evidence type="ECO:0000256" key="2">
    <source>
        <dbReference type="SAM" id="SignalP"/>
    </source>
</evidence>
<keyword evidence="3" id="KW-0808">Transferase</keyword>
<keyword evidence="1" id="KW-0472">Membrane</keyword>
<organism evidence="3 4">
    <name type="scientific">Aspergillus kawachii</name>
    <name type="common">White koji mold</name>
    <name type="synonym">Aspergillus awamori var. kawachi</name>
    <dbReference type="NCBI Taxonomy" id="1069201"/>
    <lineage>
        <taxon>Eukaryota</taxon>
        <taxon>Fungi</taxon>
        <taxon>Dikarya</taxon>
        <taxon>Ascomycota</taxon>
        <taxon>Pezizomycotina</taxon>
        <taxon>Eurotiomycetes</taxon>
        <taxon>Eurotiomycetidae</taxon>
        <taxon>Eurotiales</taxon>
        <taxon>Aspergillaceae</taxon>
        <taxon>Aspergillus</taxon>
        <taxon>Aspergillus subgen. Circumdati</taxon>
    </lineage>
</organism>
<reference evidence="3 4" key="1">
    <citation type="journal article" date="2016" name="DNA Res.">
        <title>Genome sequence of Aspergillus luchuensis NBRC 4314.</title>
        <authorList>
            <person name="Yamada O."/>
            <person name="Machida M."/>
            <person name="Hosoyama A."/>
            <person name="Goto M."/>
            <person name="Takahashi T."/>
            <person name="Futagami T."/>
            <person name="Yamagata Y."/>
            <person name="Takeuchi M."/>
            <person name="Kobayashi T."/>
            <person name="Koike H."/>
            <person name="Abe K."/>
            <person name="Asai K."/>
            <person name="Arita M."/>
            <person name="Fujita N."/>
            <person name="Fukuda K."/>
            <person name="Higa K."/>
            <person name="Horikawa H."/>
            <person name="Ishikawa T."/>
            <person name="Jinno K."/>
            <person name="Kato Y."/>
            <person name="Kirimura K."/>
            <person name="Mizutani O."/>
            <person name="Nakasone K."/>
            <person name="Sano M."/>
            <person name="Shiraishi Y."/>
            <person name="Tsukahara M."/>
            <person name="Gomi K."/>
        </authorList>
    </citation>
    <scope>NUCLEOTIDE SEQUENCE [LARGE SCALE GENOMIC DNA]</scope>
    <source>
        <strain evidence="3 4">RIB 2604</strain>
    </source>
</reference>
<dbReference type="EMBL" id="BCWF01000017">
    <property type="protein sequence ID" value="GAT23748.1"/>
    <property type="molecule type" value="Genomic_DNA"/>
</dbReference>
<reference evidence="4" key="2">
    <citation type="submission" date="2016-02" db="EMBL/GenBank/DDBJ databases">
        <title>Genome sequencing of Aspergillus luchuensis NBRC 4314.</title>
        <authorList>
            <person name="Yamada O."/>
        </authorList>
    </citation>
    <scope>NUCLEOTIDE SEQUENCE [LARGE SCALE GENOMIC DNA]</scope>
    <source>
        <strain evidence="4">RIB 2604</strain>
    </source>
</reference>
<accession>A0A146FD42</accession>
<sequence>MKLLTILSTTLFNAAVAATPVIDKAAREIPPKPKIAKFERIRSLYGYLDYIVFGVVFMYYRLLNEIGLVALITVSPVPVLFFQLESMTSDSLELGAMADLSGEAIPINQVSIQK</sequence>
<keyword evidence="2" id="KW-0732">Signal</keyword>
<protein>
    <submittedName>
        <fullName evidence="3">1,3-beta-glucanosyltransferase</fullName>
    </submittedName>
</protein>
<keyword evidence="1" id="KW-1133">Transmembrane helix</keyword>
<dbReference type="GO" id="GO:0016740">
    <property type="term" value="F:transferase activity"/>
    <property type="evidence" value="ECO:0007669"/>
    <property type="project" value="UniProtKB-KW"/>
</dbReference>
<feature type="signal peptide" evidence="2">
    <location>
        <begin position="1"/>
        <end position="18"/>
    </location>
</feature>
<evidence type="ECO:0000313" key="4">
    <source>
        <dbReference type="Proteomes" id="UP000075230"/>
    </source>
</evidence>
<feature type="transmembrane region" description="Helical" evidence="1">
    <location>
        <begin position="41"/>
        <end position="59"/>
    </location>
</feature>
<gene>
    <name evidence="3" type="ORF">RIB2604_01708870</name>
</gene>
<keyword evidence="1" id="KW-0812">Transmembrane</keyword>
<dbReference type="Proteomes" id="UP000075230">
    <property type="component" value="Unassembled WGS sequence"/>
</dbReference>
<dbReference type="AlphaFoldDB" id="A0A146FD42"/>
<comment type="caution">
    <text evidence="3">The sequence shown here is derived from an EMBL/GenBank/DDBJ whole genome shotgun (WGS) entry which is preliminary data.</text>
</comment>
<name>A0A146FD42_ASPKA</name>
<evidence type="ECO:0000313" key="3">
    <source>
        <dbReference type="EMBL" id="GAT23748.1"/>
    </source>
</evidence>
<feature type="chain" id="PRO_5007523858" evidence="2">
    <location>
        <begin position="19"/>
        <end position="114"/>
    </location>
</feature>